<dbReference type="InterPro" id="IPR024912">
    <property type="entry name" value="SecD_arc"/>
</dbReference>
<evidence type="ECO:0000256" key="7">
    <source>
        <dbReference type="ARBA" id="ARBA00023010"/>
    </source>
</evidence>
<keyword evidence="2 9" id="KW-0813">Transport</keyword>
<evidence type="ECO:0000256" key="5">
    <source>
        <dbReference type="ARBA" id="ARBA00022927"/>
    </source>
</evidence>
<organism evidence="11 12">
    <name type="scientific">Candidatus Methanofastidiosum methylothiophilum</name>
    <dbReference type="NCBI Taxonomy" id="1705564"/>
    <lineage>
        <taxon>Archaea</taxon>
        <taxon>Methanobacteriati</taxon>
        <taxon>Methanobacteriota</taxon>
        <taxon>Stenosarchaea group</taxon>
        <taxon>Candidatus Methanofastidiosia</taxon>
        <taxon>Candidatus Methanofastidiosales</taxon>
        <taxon>Candidatus Methanofastidiosaceae</taxon>
        <taxon>Candidatus Methanofastidiosum</taxon>
    </lineage>
</organism>
<sequence length="522" mass="56483">MNKILKNGRVLLLITAVVLSIVTLYFNGISTGLDLEGGTLVTLELDKPVTADVMEDTVTRLELRLNRLGISDVSVRPWGDSNIMVEVSGTSAEKEESVIKILQEQGVYEARIDGQVAVKGSDIVRVDPPEVRQSSYGAGIEWNVPFTITKEAGQVFAKVAKGKGGYPVDMFLDRPANSVIILNNAMYNSLIVPKSDLNISSIDANVSIPQIENVFSIERRVGEDIKILKFTNSNEIPSLLKSYVGQKDKVIVLASEEEVGRDIINQITAMGFKTEREVRGESENDYAFFSRIVGLMNSPILSENLATGEASATPSYVIQGTSATAEEANKETSELKIILQSGALPVATKIAGKSFISPTLGSEFIRQILIAGAAALIAVAALVFIRYRKIFISIPIICISFSEVLIILGVASVIHWTIDLAAMAGIIASIGTGVDHQIVITDESLMEKGEKRRRKSIKKRVAQAFFIIFTSAFTTIGAMAPLAYLSLGMLRGFAVTTIIGLLIGITITRPAYGNIAKIILKN</sequence>
<feature type="transmembrane region" description="Helical" evidence="9">
    <location>
        <begin position="392"/>
        <end position="414"/>
    </location>
</feature>
<comment type="subunit">
    <text evidence="9">Part of the protein translocation apparatus. Forms a complex with SecF.</text>
</comment>
<comment type="subcellular location">
    <subcellularLocation>
        <location evidence="1 9">Cell membrane</location>
        <topology evidence="1 9">Multi-pass membrane protein</topology>
    </subcellularLocation>
</comment>
<keyword evidence="4 9" id="KW-0812">Transmembrane</keyword>
<keyword evidence="7 9" id="KW-0811">Translocation</keyword>
<keyword evidence="3 9" id="KW-1003">Cell membrane</keyword>
<feature type="domain" description="Protein export membrane protein SecD/SecF C-terminal" evidence="10">
    <location>
        <begin position="349"/>
        <end position="506"/>
    </location>
</feature>
<feature type="transmembrane region" description="Helical" evidence="9">
    <location>
        <begin position="490"/>
        <end position="512"/>
    </location>
</feature>
<dbReference type="PANTHER" id="PTHR30081">
    <property type="entry name" value="PROTEIN-EXPORT MEMBRANE PROTEIN SEC"/>
    <property type="match status" value="1"/>
</dbReference>
<dbReference type="Pfam" id="PF02355">
    <property type="entry name" value="SecD_SecF_C"/>
    <property type="match status" value="1"/>
</dbReference>
<dbReference type="Proteomes" id="UP000075578">
    <property type="component" value="Unassembled WGS sequence"/>
</dbReference>
<evidence type="ECO:0000256" key="9">
    <source>
        <dbReference type="HAMAP-Rule" id="MF_01463"/>
    </source>
</evidence>
<proteinExistence type="inferred from homology"/>
<feature type="transmembrane region" description="Helical" evidence="9">
    <location>
        <begin position="461"/>
        <end position="484"/>
    </location>
</feature>
<name>A0A150JAE0_9EURY</name>
<evidence type="ECO:0000256" key="2">
    <source>
        <dbReference type="ARBA" id="ARBA00022448"/>
    </source>
</evidence>
<evidence type="ECO:0000256" key="1">
    <source>
        <dbReference type="ARBA" id="ARBA00004651"/>
    </source>
</evidence>
<dbReference type="GO" id="GO:0006605">
    <property type="term" value="P:protein targeting"/>
    <property type="evidence" value="ECO:0007669"/>
    <property type="project" value="UniProtKB-UniRule"/>
</dbReference>
<reference evidence="11 12" key="1">
    <citation type="journal article" date="2016" name="ISME J.">
        <title>Chasing the elusive Euryarchaeota class WSA2: genomes reveal a uniquely fastidious methyl-reducing methanogen.</title>
        <authorList>
            <person name="Nobu M.K."/>
            <person name="Narihiro T."/>
            <person name="Kuroda K."/>
            <person name="Mei R."/>
            <person name="Liu W.T."/>
        </authorList>
    </citation>
    <scope>NUCLEOTIDE SEQUENCE [LARGE SCALE GENOMIC DNA]</scope>
    <source>
        <strain evidence="11">U1lsi0528_Bin089</strain>
    </source>
</reference>
<evidence type="ECO:0000256" key="3">
    <source>
        <dbReference type="ARBA" id="ARBA00022475"/>
    </source>
</evidence>
<dbReference type="AlphaFoldDB" id="A0A150JAE0"/>
<feature type="transmembrane region" description="Helical" evidence="9">
    <location>
        <begin position="420"/>
        <end position="440"/>
    </location>
</feature>
<comment type="caution">
    <text evidence="11">The sequence shown here is derived from an EMBL/GenBank/DDBJ whole genome shotgun (WGS) entry which is preliminary data.</text>
</comment>
<dbReference type="SUPFAM" id="SSF82866">
    <property type="entry name" value="Multidrug efflux transporter AcrB transmembrane domain"/>
    <property type="match status" value="1"/>
</dbReference>
<keyword evidence="5 9" id="KW-0653">Protein transport</keyword>
<dbReference type="InterPro" id="IPR048634">
    <property type="entry name" value="SecD_SecF_C"/>
</dbReference>
<dbReference type="Gene3D" id="3.30.70.3220">
    <property type="match status" value="1"/>
</dbReference>
<dbReference type="PANTHER" id="PTHR30081:SF1">
    <property type="entry name" value="PROTEIN TRANSLOCASE SUBUNIT SECD"/>
    <property type="match status" value="1"/>
</dbReference>
<dbReference type="InterPro" id="IPR022646">
    <property type="entry name" value="SecD/SecF_CS"/>
</dbReference>
<keyword evidence="8 9" id="KW-0472">Membrane</keyword>
<evidence type="ECO:0000259" key="10">
    <source>
        <dbReference type="Pfam" id="PF02355"/>
    </source>
</evidence>
<dbReference type="Gene3D" id="1.20.1640.10">
    <property type="entry name" value="Multidrug efflux transporter AcrB transmembrane domain"/>
    <property type="match status" value="1"/>
</dbReference>
<keyword evidence="6 9" id="KW-1133">Transmembrane helix</keyword>
<evidence type="ECO:0000313" key="12">
    <source>
        <dbReference type="Proteomes" id="UP000075578"/>
    </source>
</evidence>
<dbReference type="InterPro" id="IPR022813">
    <property type="entry name" value="SecD/SecF_arch_bac"/>
</dbReference>
<dbReference type="GO" id="GO:0065002">
    <property type="term" value="P:intracellular protein transmembrane transport"/>
    <property type="evidence" value="ECO:0007669"/>
    <property type="project" value="UniProtKB-UniRule"/>
</dbReference>
<feature type="transmembrane region" description="Helical" evidence="9">
    <location>
        <begin position="7"/>
        <end position="26"/>
    </location>
</feature>
<dbReference type="Pfam" id="PF07549">
    <property type="entry name" value="Sec_GG"/>
    <property type="match status" value="1"/>
</dbReference>
<evidence type="ECO:0000256" key="6">
    <source>
        <dbReference type="ARBA" id="ARBA00022989"/>
    </source>
</evidence>
<dbReference type="HAMAP" id="MF_01463_A">
    <property type="entry name" value="SecD_A"/>
    <property type="match status" value="1"/>
</dbReference>
<comment type="function">
    <text evidence="9">Involved in protein export.</text>
</comment>
<evidence type="ECO:0000256" key="8">
    <source>
        <dbReference type="ARBA" id="ARBA00023136"/>
    </source>
</evidence>
<evidence type="ECO:0000313" key="11">
    <source>
        <dbReference type="EMBL" id="KYC54160.1"/>
    </source>
</evidence>
<gene>
    <name evidence="9 11" type="primary">secD</name>
    <name evidence="11" type="ORF">AMQ74_00129</name>
</gene>
<feature type="transmembrane region" description="Helical" evidence="9">
    <location>
        <begin position="364"/>
        <end position="385"/>
    </location>
</feature>
<dbReference type="GO" id="GO:0005886">
    <property type="term" value="C:plasma membrane"/>
    <property type="evidence" value="ECO:0007669"/>
    <property type="project" value="UniProtKB-SubCell"/>
</dbReference>
<comment type="similarity">
    <text evidence="9">Belongs to the SecD/SecF family. SecD subfamily.</text>
</comment>
<dbReference type="PATRIC" id="fig|1705564.3.peg.129"/>
<evidence type="ECO:0000256" key="4">
    <source>
        <dbReference type="ARBA" id="ARBA00022692"/>
    </source>
</evidence>
<protein>
    <recommendedName>
        <fullName evidence="9">Protein-export membrane protein SecD</fullName>
    </recommendedName>
</protein>
<accession>A0A150JAE0</accession>
<dbReference type="EMBL" id="LNGD01000004">
    <property type="protein sequence ID" value="KYC54160.1"/>
    <property type="molecule type" value="Genomic_DNA"/>
</dbReference>